<dbReference type="AlphaFoldDB" id="A0A6A4Z8Y9"/>
<dbReference type="EMBL" id="VJMI01019589">
    <property type="protein sequence ID" value="KAF0706928.1"/>
    <property type="molecule type" value="Genomic_DNA"/>
</dbReference>
<sequence length="156" mass="17840">MPPSATVNLSLEAEKMKRFYYLRMQESLIRSLFGKVLPNEFLIKLPGTITNPDLNLSDVWARLEREYAQSSLDVSTTLYLEFISLPTKPFKCVSDLIKRMRSLQNQLNEMYSKNIGVPFISEYKISQAIVAALPHEYLGSNVNQTTDGFELSTSRH</sequence>
<protein>
    <submittedName>
        <fullName evidence="1">Uncharacterized protein</fullName>
    </submittedName>
</protein>
<name>A0A6A4Z8Y9_APHAT</name>
<gene>
    <name evidence="1" type="ORF">AaE_013877</name>
</gene>
<dbReference type="Proteomes" id="UP000469452">
    <property type="component" value="Unassembled WGS sequence"/>
</dbReference>
<comment type="caution">
    <text evidence="1">The sequence shown here is derived from an EMBL/GenBank/DDBJ whole genome shotgun (WGS) entry which is preliminary data.</text>
</comment>
<evidence type="ECO:0000313" key="2">
    <source>
        <dbReference type="Proteomes" id="UP000469452"/>
    </source>
</evidence>
<organism evidence="1 2">
    <name type="scientific">Aphanomyces astaci</name>
    <name type="common">Crayfish plague agent</name>
    <dbReference type="NCBI Taxonomy" id="112090"/>
    <lineage>
        <taxon>Eukaryota</taxon>
        <taxon>Sar</taxon>
        <taxon>Stramenopiles</taxon>
        <taxon>Oomycota</taxon>
        <taxon>Saprolegniomycetes</taxon>
        <taxon>Saprolegniales</taxon>
        <taxon>Verrucalvaceae</taxon>
        <taxon>Aphanomyces</taxon>
    </lineage>
</organism>
<accession>A0A6A4Z8Y9</accession>
<evidence type="ECO:0000313" key="1">
    <source>
        <dbReference type="EMBL" id="KAF0706928.1"/>
    </source>
</evidence>
<proteinExistence type="predicted"/>
<reference evidence="1 2" key="1">
    <citation type="submission" date="2019-06" db="EMBL/GenBank/DDBJ databases">
        <title>Genomics analysis of Aphanomyces spp. identifies a new class of oomycete effector associated with host adaptation.</title>
        <authorList>
            <person name="Gaulin E."/>
        </authorList>
    </citation>
    <scope>NUCLEOTIDE SEQUENCE [LARGE SCALE GENOMIC DNA]</scope>
    <source>
        <strain evidence="1 2">E</strain>
    </source>
</reference>